<evidence type="ECO:0000259" key="1">
    <source>
        <dbReference type="PROSITE" id="PS50943"/>
    </source>
</evidence>
<proteinExistence type="predicted"/>
<dbReference type="CDD" id="cd00093">
    <property type="entry name" value="HTH_XRE"/>
    <property type="match status" value="1"/>
</dbReference>
<comment type="caution">
    <text evidence="2">The sequence shown here is derived from an EMBL/GenBank/DDBJ whole genome shotgun (WGS) entry which is preliminary data.</text>
</comment>
<protein>
    <submittedName>
        <fullName evidence="2">XRE family transcriptional regulator</fullName>
    </submittedName>
</protein>
<dbReference type="RefSeq" id="WP_124999266.1">
    <property type="nucleotide sequence ID" value="NZ_RQXT01000015.1"/>
</dbReference>
<dbReference type="AlphaFoldDB" id="A0A3P3FTV2"/>
<name>A0A3P3FTV2_9HYPH</name>
<dbReference type="Pfam" id="PF01381">
    <property type="entry name" value="HTH_3"/>
    <property type="match status" value="1"/>
</dbReference>
<evidence type="ECO:0000313" key="3">
    <source>
        <dbReference type="Proteomes" id="UP000273786"/>
    </source>
</evidence>
<reference evidence="2 3" key="1">
    <citation type="submission" date="2018-11" db="EMBL/GenBank/DDBJ databases">
        <title>the genome of Mesorhizobium tamadayense DSM 28320.</title>
        <authorList>
            <person name="Gao J."/>
        </authorList>
    </citation>
    <scope>NUCLEOTIDE SEQUENCE [LARGE SCALE GENOMIC DNA]</scope>
    <source>
        <strain evidence="2 3">DSM 28320</strain>
    </source>
</reference>
<dbReference type="SUPFAM" id="SSF47413">
    <property type="entry name" value="lambda repressor-like DNA-binding domains"/>
    <property type="match status" value="1"/>
</dbReference>
<dbReference type="InterPro" id="IPR001387">
    <property type="entry name" value="Cro/C1-type_HTH"/>
</dbReference>
<dbReference type="GO" id="GO:0003677">
    <property type="term" value="F:DNA binding"/>
    <property type="evidence" value="ECO:0007669"/>
    <property type="project" value="InterPro"/>
</dbReference>
<gene>
    <name evidence="2" type="ORF">EH240_14475</name>
</gene>
<dbReference type="Proteomes" id="UP000273786">
    <property type="component" value="Unassembled WGS sequence"/>
</dbReference>
<dbReference type="SMART" id="SM00530">
    <property type="entry name" value="HTH_XRE"/>
    <property type="match status" value="1"/>
</dbReference>
<dbReference type="Gene3D" id="1.10.260.40">
    <property type="entry name" value="lambda repressor-like DNA-binding domains"/>
    <property type="match status" value="1"/>
</dbReference>
<keyword evidence="3" id="KW-1185">Reference proteome</keyword>
<dbReference type="PROSITE" id="PS50943">
    <property type="entry name" value="HTH_CROC1"/>
    <property type="match status" value="1"/>
</dbReference>
<organism evidence="2 3">
    <name type="scientific">Mesorhizobium tamadayense</name>
    <dbReference type="NCBI Taxonomy" id="425306"/>
    <lineage>
        <taxon>Bacteria</taxon>
        <taxon>Pseudomonadati</taxon>
        <taxon>Pseudomonadota</taxon>
        <taxon>Alphaproteobacteria</taxon>
        <taxon>Hyphomicrobiales</taxon>
        <taxon>Phyllobacteriaceae</taxon>
        <taxon>Mesorhizobium</taxon>
    </lineage>
</organism>
<accession>A0A3P3FTV2</accession>
<dbReference type="OrthoDB" id="8116852at2"/>
<dbReference type="EMBL" id="RQXT01000015">
    <property type="protein sequence ID" value="RRI01503.1"/>
    <property type="molecule type" value="Genomic_DNA"/>
</dbReference>
<evidence type="ECO:0000313" key="2">
    <source>
        <dbReference type="EMBL" id="RRI01503.1"/>
    </source>
</evidence>
<sequence length="99" mass="10513">MKDSPIPEPVLTAMSQGSHIIRAYREHLGYSIEDLAVASGLAAEEIQNIESGLRYNKGYRARIARSLSLPAGILEAESDILDAACSVQRAAGTIATVGD</sequence>
<feature type="domain" description="HTH cro/C1-type" evidence="1">
    <location>
        <begin position="21"/>
        <end position="74"/>
    </location>
</feature>
<dbReference type="InterPro" id="IPR010982">
    <property type="entry name" value="Lambda_DNA-bd_dom_sf"/>
</dbReference>